<protein>
    <recommendedName>
        <fullName evidence="2">2-dehydropantoate 2-reductase</fullName>
    </recommendedName>
</protein>
<dbReference type="InterPro" id="IPR013328">
    <property type="entry name" value="6PGD_dom2"/>
</dbReference>
<evidence type="ECO:0000313" key="7">
    <source>
        <dbReference type="EMBL" id="GLQ12507.1"/>
    </source>
</evidence>
<dbReference type="EMBL" id="BSNG01000008">
    <property type="protein sequence ID" value="GLQ12507.1"/>
    <property type="molecule type" value="Genomic_DNA"/>
</dbReference>
<evidence type="ECO:0000256" key="1">
    <source>
        <dbReference type="ARBA" id="ARBA00004994"/>
    </source>
</evidence>
<evidence type="ECO:0000313" key="8">
    <source>
        <dbReference type="Proteomes" id="UP001161406"/>
    </source>
</evidence>
<evidence type="ECO:0000256" key="3">
    <source>
        <dbReference type="ARBA" id="ARBA00022655"/>
    </source>
</evidence>
<feature type="domain" description="Ketopantoate reductase N-terminal" evidence="6">
    <location>
        <begin position="3"/>
        <end position="100"/>
    </location>
</feature>
<sequence length="357" mass="38139">MEIGIAGAGAIAMGYAALLLKAGHSVQVWSPSGGRTASLLSGIPLIVSGALEGVFRPNVCTIPSALTDCDVIVLALPAYGHRRVLDIIAPHIKPSNIVIISGHLSFAALYLAKVLSNRGLQIPIVAWNTTMLTAKARTPNEIKVGAVRSKVDMATLPARLGEQAHKVCVSLFGDRFVMRDDLLTIALSNLNPQNHLGTALCNLTRIERGEVWGQRANVTPAVGRLLEAMDEERLLVAASFGKAVRTILDHYALSFNVGRTSVVEISQELARRGSDPLGPTTLETRYVLEDVPYGLVPTLYLARLAGVAIPLHQSGVDILSACYGRNFSAENDLLGELDLLNVAVLMDLVSNGYPVAR</sequence>
<dbReference type="InterPro" id="IPR008927">
    <property type="entry name" value="6-PGluconate_DH-like_C_sf"/>
</dbReference>
<reference evidence="7" key="1">
    <citation type="journal article" date="2014" name="Int. J. Syst. Evol. Microbiol.">
        <title>Complete genome of a new Firmicutes species belonging to the dominant human colonic microbiota ('Ruminococcus bicirculans') reveals two chromosomes and a selective capacity to utilize plant glucans.</title>
        <authorList>
            <consortium name="NISC Comparative Sequencing Program"/>
            <person name="Wegmann U."/>
            <person name="Louis P."/>
            <person name="Goesmann A."/>
            <person name="Henrissat B."/>
            <person name="Duncan S.H."/>
            <person name="Flint H.J."/>
        </authorList>
    </citation>
    <scope>NUCLEOTIDE SEQUENCE</scope>
    <source>
        <strain evidence="7">NBRC 103855</strain>
    </source>
</reference>
<dbReference type="InterPro" id="IPR013332">
    <property type="entry name" value="KPR_N"/>
</dbReference>
<feature type="domain" description="Opine dehydrogenase" evidence="5">
    <location>
        <begin position="180"/>
        <end position="321"/>
    </location>
</feature>
<comment type="catalytic activity">
    <reaction evidence="4">
        <text>(R)-pantoate + NADP(+) = 2-dehydropantoate + NADPH + H(+)</text>
        <dbReference type="Rhea" id="RHEA:16233"/>
        <dbReference type="ChEBI" id="CHEBI:11561"/>
        <dbReference type="ChEBI" id="CHEBI:15378"/>
        <dbReference type="ChEBI" id="CHEBI:15980"/>
        <dbReference type="ChEBI" id="CHEBI:57783"/>
        <dbReference type="ChEBI" id="CHEBI:58349"/>
        <dbReference type="EC" id="1.1.1.169"/>
    </reaction>
</comment>
<dbReference type="InterPro" id="IPR051729">
    <property type="entry name" value="Opine/Lysopine_DH"/>
</dbReference>
<accession>A0ABQ5UMB4</accession>
<dbReference type="InterPro" id="IPR036291">
    <property type="entry name" value="NAD(P)-bd_dom_sf"/>
</dbReference>
<dbReference type="PANTHER" id="PTHR38015">
    <property type="entry name" value="BLR6086 PROTEIN"/>
    <property type="match status" value="1"/>
</dbReference>
<dbReference type="PANTHER" id="PTHR38015:SF1">
    <property type="entry name" value="OPINE DEHYDROGENASE DOMAIN-CONTAINING PROTEIN"/>
    <property type="match status" value="1"/>
</dbReference>
<dbReference type="Gene3D" id="3.40.50.720">
    <property type="entry name" value="NAD(P)-binding Rossmann-like Domain"/>
    <property type="match status" value="1"/>
</dbReference>
<comment type="pathway">
    <text evidence="1">Cofactor biosynthesis; (R)-pantothenate biosynthesis; (R)-pantoate from 3-methyl-2-oxobutanoate: step 2/2.</text>
</comment>
<evidence type="ECO:0000256" key="2">
    <source>
        <dbReference type="ARBA" id="ARBA00019465"/>
    </source>
</evidence>
<organism evidence="7 8">
    <name type="scientific">Devosia yakushimensis</name>
    <dbReference type="NCBI Taxonomy" id="470028"/>
    <lineage>
        <taxon>Bacteria</taxon>
        <taxon>Pseudomonadati</taxon>
        <taxon>Pseudomonadota</taxon>
        <taxon>Alphaproteobacteria</taxon>
        <taxon>Hyphomicrobiales</taxon>
        <taxon>Devosiaceae</taxon>
        <taxon>Devosia</taxon>
    </lineage>
</organism>
<dbReference type="Pfam" id="PF02317">
    <property type="entry name" value="Octopine_DH"/>
    <property type="match status" value="1"/>
</dbReference>
<dbReference type="Pfam" id="PF02558">
    <property type="entry name" value="ApbA"/>
    <property type="match status" value="1"/>
</dbReference>
<evidence type="ECO:0000259" key="6">
    <source>
        <dbReference type="Pfam" id="PF02558"/>
    </source>
</evidence>
<dbReference type="RefSeq" id="WP_284394539.1">
    <property type="nucleotide sequence ID" value="NZ_BSNG01000008.1"/>
</dbReference>
<dbReference type="InterPro" id="IPR003421">
    <property type="entry name" value="Opine_DH"/>
</dbReference>
<dbReference type="SUPFAM" id="SSF48179">
    <property type="entry name" value="6-phosphogluconate dehydrogenase C-terminal domain-like"/>
    <property type="match status" value="1"/>
</dbReference>
<dbReference type="SUPFAM" id="SSF51735">
    <property type="entry name" value="NAD(P)-binding Rossmann-fold domains"/>
    <property type="match status" value="1"/>
</dbReference>
<gene>
    <name evidence="7" type="primary">odh</name>
    <name evidence="7" type="ORF">GCM10007913_44400</name>
</gene>
<dbReference type="Proteomes" id="UP001161406">
    <property type="component" value="Unassembled WGS sequence"/>
</dbReference>
<keyword evidence="8" id="KW-1185">Reference proteome</keyword>
<evidence type="ECO:0000259" key="5">
    <source>
        <dbReference type="Pfam" id="PF02317"/>
    </source>
</evidence>
<name>A0ABQ5UMB4_9HYPH</name>
<proteinExistence type="predicted"/>
<reference evidence="7" key="2">
    <citation type="submission" date="2023-01" db="EMBL/GenBank/DDBJ databases">
        <title>Draft genome sequence of Devosia yakushimensis strain NBRC 103855.</title>
        <authorList>
            <person name="Sun Q."/>
            <person name="Mori K."/>
        </authorList>
    </citation>
    <scope>NUCLEOTIDE SEQUENCE</scope>
    <source>
        <strain evidence="7">NBRC 103855</strain>
    </source>
</reference>
<evidence type="ECO:0000256" key="4">
    <source>
        <dbReference type="ARBA" id="ARBA00048793"/>
    </source>
</evidence>
<dbReference type="Gene3D" id="1.10.1040.10">
    <property type="entry name" value="N-(1-d-carboxylethyl)-l-norvaline Dehydrogenase, domain 2"/>
    <property type="match status" value="1"/>
</dbReference>
<comment type="caution">
    <text evidence="7">The sequence shown here is derived from an EMBL/GenBank/DDBJ whole genome shotgun (WGS) entry which is preliminary data.</text>
</comment>
<keyword evidence="3" id="KW-0566">Pantothenate biosynthesis</keyword>